<evidence type="ECO:0000313" key="1">
    <source>
        <dbReference type="EMBL" id="CAG8829883.1"/>
    </source>
</evidence>
<evidence type="ECO:0000313" key="2">
    <source>
        <dbReference type="Proteomes" id="UP000789759"/>
    </source>
</evidence>
<comment type="caution">
    <text evidence="1">The sequence shown here is derived from an EMBL/GenBank/DDBJ whole genome shotgun (WGS) entry which is preliminary data.</text>
</comment>
<dbReference type="AlphaFoldDB" id="A0A9N9KGI5"/>
<sequence length="43" mass="5245">RVWQQKLIKYFEASDYSEFKKSLSSFKFFKNFVGESLQIYITI</sequence>
<protein>
    <submittedName>
        <fullName evidence="1">14425_t:CDS:1</fullName>
    </submittedName>
</protein>
<dbReference type="EMBL" id="CAJVQA010062989">
    <property type="protein sequence ID" value="CAG8829883.1"/>
    <property type="molecule type" value="Genomic_DNA"/>
</dbReference>
<keyword evidence="2" id="KW-1185">Reference proteome</keyword>
<name>A0A9N9KGI5_9GLOM</name>
<organism evidence="1 2">
    <name type="scientific">Cetraspora pellucida</name>
    <dbReference type="NCBI Taxonomy" id="1433469"/>
    <lineage>
        <taxon>Eukaryota</taxon>
        <taxon>Fungi</taxon>
        <taxon>Fungi incertae sedis</taxon>
        <taxon>Mucoromycota</taxon>
        <taxon>Glomeromycotina</taxon>
        <taxon>Glomeromycetes</taxon>
        <taxon>Diversisporales</taxon>
        <taxon>Gigasporaceae</taxon>
        <taxon>Cetraspora</taxon>
    </lineage>
</organism>
<gene>
    <name evidence="1" type="ORF">CPELLU_LOCUS20542</name>
</gene>
<reference evidence="1" key="1">
    <citation type="submission" date="2021-06" db="EMBL/GenBank/DDBJ databases">
        <authorList>
            <person name="Kallberg Y."/>
            <person name="Tangrot J."/>
            <person name="Rosling A."/>
        </authorList>
    </citation>
    <scope>NUCLEOTIDE SEQUENCE</scope>
    <source>
        <strain evidence="1">FL966</strain>
    </source>
</reference>
<feature type="non-terminal residue" evidence="1">
    <location>
        <position position="1"/>
    </location>
</feature>
<proteinExistence type="predicted"/>
<dbReference type="Proteomes" id="UP000789759">
    <property type="component" value="Unassembled WGS sequence"/>
</dbReference>
<accession>A0A9N9KGI5</accession>